<dbReference type="Gene3D" id="1.10.10.2910">
    <property type="match status" value="1"/>
</dbReference>
<dbReference type="PANTHER" id="PTHR43236:SF1">
    <property type="entry name" value="BLL7220 PROTEIN"/>
    <property type="match status" value="1"/>
</dbReference>
<name>A0A1C4Y7Z5_9ACTN</name>
<dbReference type="InterPro" id="IPR001387">
    <property type="entry name" value="Cro/C1-type_HTH"/>
</dbReference>
<dbReference type="InterPro" id="IPR010359">
    <property type="entry name" value="IrrE_HExxH"/>
</dbReference>
<dbReference type="CDD" id="cd00093">
    <property type="entry name" value="HTH_XRE"/>
    <property type="match status" value="1"/>
</dbReference>
<organism evidence="2 3">
    <name type="scientific">Micromonospora haikouensis</name>
    <dbReference type="NCBI Taxonomy" id="686309"/>
    <lineage>
        <taxon>Bacteria</taxon>
        <taxon>Bacillati</taxon>
        <taxon>Actinomycetota</taxon>
        <taxon>Actinomycetes</taxon>
        <taxon>Micromonosporales</taxon>
        <taxon>Micromonosporaceae</taxon>
        <taxon>Micromonospora</taxon>
    </lineage>
</organism>
<dbReference type="InterPro" id="IPR052345">
    <property type="entry name" value="Rad_response_metalloprotease"/>
</dbReference>
<dbReference type="PANTHER" id="PTHR43236">
    <property type="entry name" value="ANTITOXIN HIGA1"/>
    <property type="match status" value="1"/>
</dbReference>
<protein>
    <submittedName>
        <fullName evidence="2">Zn-dependent peptidase ImmA, M78 family</fullName>
    </submittedName>
</protein>
<dbReference type="EMBL" id="FMCW01000037">
    <property type="protein sequence ID" value="SCF16848.1"/>
    <property type="molecule type" value="Genomic_DNA"/>
</dbReference>
<dbReference type="Pfam" id="PF06114">
    <property type="entry name" value="Peptidase_M78"/>
    <property type="match status" value="1"/>
</dbReference>
<dbReference type="Proteomes" id="UP000199375">
    <property type="component" value="Unassembled WGS sequence"/>
</dbReference>
<evidence type="ECO:0000259" key="1">
    <source>
        <dbReference type="PROSITE" id="PS50943"/>
    </source>
</evidence>
<evidence type="ECO:0000313" key="2">
    <source>
        <dbReference type="EMBL" id="SCF16848.1"/>
    </source>
</evidence>
<gene>
    <name evidence="2" type="ORF">GA0070558_13724</name>
</gene>
<reference evidence="2 3" key="1">
    <citation type="submission" date="2016-06" db="EMBL/GenBank/DDBJ databases">
        <authorList>
            <person name="Kjaerup R.B."/>
            <person name="Dalgaard T.S."/>
            <person name="Juul-Madsen H.R."/>
        </authorList>
    </citation>
    <scope>NUCLEOTIDE SEQUENCE [LARGE SCALE GENOMIC DNA]</scope>
    <source>
        <strain evidence="2 3">DSM 45626</strain>
    </source>
</reference>
<dbReference type="PROSITE" id="PS50943">
    <property type="entry name" value="HTH_CROC1"/>
    <property type="match status" value="1"/>
</dbReference>
<proteinExistence type="predicted"/>
<feature type="domain" description="HTH cro/C1-type" evidence="1">
    <location>
        <begin position="1"/>
        <end position="41"/>
    </location>
</feature>
<dbReference type="AlphaFoldDB" id="A0A1C4Y7Z5"/>
<accession>A0A1C4Y7Z5</accession>
<sequence>MAAAVGMARSSLAKIETGARGVTALELVAIARELRRRVEWFVEPGPPSIVSYRASRSGVATQVIDDELDRLARDVEFVVAEVPELVDGQPGQQPLPTSMAAADVLAAKARSLLKLSAREPVLELSRLVTSIGLLPFALPLGEGADAGTVLLRVGGVSVVNGDLRVGRRRLALAHELGHYLIADPYTTDWRVASTEADALEARLDRFARALLLPEADLRERWAQWSAGGDEALRDVAVRAGSHYQVDMATLARRLGELELVDGRQVNEIRGVRTKKADIVEKNLVVPRELEPISLPRTYEQAVLRLYRGETVTADRALGLLLGTFDEESLPDRPEAPESEIWAVTS</sequence>
<evidence type="ECO:0000313" key="3">
    <source>
        <dbReference type="Proteomes" id="UP000199375"/>
    </source>
</evidence>